<protein>
    <submittedName>
        <fullName evidence="3">Cupin domain-containing protein</fullName>
    </submittedName>
</protein>
<dbReference type="RefSeq" id="WP_217964062.1">
    <property type="nucleotide sequence ID" value="NZ_JAHTBN010000003.1"/>
</dbReference>
<evidence type="ECO:0000313" key="3">
    <source>
        <dbReference type="EMBL" id="MFC4200705.1"/>
    </source>
</evidence>
<keyword evidence="4" id="KW-1185">Reference proteome</keyword>
<gene>
    <name evidence="3" type="ORF">ACFOY1_07050</name>
</gene>
<evidence type="ECO:0000259" key="2">
    <source>
        <dbReference type="Pfam" id="PF02311"/>
    </source>
</evidence>
<dbReference type="Proteomes" id="UP001595848">
    <property type="component" value="Unassembled WGS sequence"/>
</dbReference>
<keyword evidence="1" id="KW-0238">DNA-binding</keyword>
<name>A0ABV8NUQ4_9BURK</name>
<comment type="caution">
    <text evidence="3">The sequence shown here is derived from an EMBL/GenBank/DDBJ whole genome shotgun (WGS) entry which is preliminary data.</text>
</comment>
<dbReference type="PANTHER" id="PTHR41517">
    <property type="entry name" value="1,2-DIOXYGENASE PROTEIN-RELATED"/>
    <property type="match status" value="1"/>
</dbReference>
<feature type="domain" description="AraC-type arabinose-binding/dimerisation" evidence="2">
    <location>
        <begin position="266"/>
        <end position="343"/>
    </location>
</feature>
<dbReference type="InterPro" id="IPR047183">
    <property type="entry name" value="GDO-like"/>
</dbReference>
<organism evidence="3 4">
    <name type="scientific">Candidimonas humi</name>
    <dbReference type="NCBI Taxonomy" id="683355"/>
    <lineage>
        <taxon>Bacteria</taxon>
        <taxon>Pseudomonadati</taxon>
        <taxon>Pseudomonadota</taxon>
        <taxon>Betaproteobacteria</taxon>
        <taxon>Burkholderiales</taxon>
        <taxon>Alcaligenaceae</taxon>
        <taxon>Candidimonas</taxon>
    </lineage>
</organism>
<dbReference type="Pfam" id="PF02311">
    <property type="entry name" value="AraC_binding"/>
    <property type="match status" value="1"/>
</dbReference>
<dbReference type="InterPro" id="IPR003313">
    <property type="entry name" value="AraC-bd"/>
</dbReference>
<evidence type="ECO:0000256" key="1">
    <source>
        <dbReference type="ARBA" id="ARBA00023125"/>
    </source>
</evidence>
<proteinExistence type="predicted"/>
<accession>A0ABV8NUQ4</accession>
<dbReference type="EMBL" id="JBHSBV010000002">
    <property type="protein sequence ID" value="MFC4200705.1"/>
    <property type="molecule type" value="Genomic_DNA"/>
</dbReference>
<reference evidence="4" key="1">
    <citation type="journal article" date="2019" name="Int. J. Syst. Evol. Microbiol.">
        <title>The Global Catalogue of Microorganisms (GCM) 10K type strain sequencing project: providing services to taxonomists for standard genome sequencing and annotation.</title>
        <authorList>
            <consortium name="The Broad Institute Genomics Platform"/>
            <consortium name="The Broad Institute Genome Sequencing Center for Infectious Disease"/>
            <person name="Wu L."/>
            <person name="Ma J."/>
        </authorList>
    </citation>
    <scope>NUCLEOTIDE SEQUENCE [LARGE SCALE GENOMIC DNA]</scope>
    <source>
        <strain evidence="4">LMG 24813</strain>
    </source>
</reference>
<sequence length="378" mass="41921">MDTRKSFFVDVSAAAPRPQNMWPSIVVPKEAIDLEIERLLDAPRPADGRRASLIVHPEASEPGLGLAPGIDVTINVLRPGEQTLNLRKNSNMVEICISGSGLATVAGRATRMQKWDVWNTPSMQVHSYRNDGDEPWVRLSYSNAPLLEKLEVHYVEQFEGDTPPADAGTSRPQVDRAAVARARDLAAREQITPEGAWLLGYEWLIDIDVLESKSLHWPWAKVSEYLPSVEDLGRGYNGRRLFVLYNPATERRIGTTHSFFATISCSPPNNHHVPHRHSSSAINYYLRGRGYSKVSGERLDWKAGDIILSAPGWAMHSHHSGDESTSALTVQDHPLQIAMESLIWQERLQEPIIALGSQGGFESNRAMLSAAEQGAVAR</sequence>
<dbReference type="PANTHER" id="PTHR41517:SF1">
    <property type="entry name" value="CUPIN"/>
    <property type="match status" value="1"/>
</dbReference>
<evidence type="ECO:0000313" key="4">
    <source>
        <dbReference type="Proteomes" id="UP001595848"/>
    </source>
</evidence>